<organism evidence="1">
    <name type="scientific">Anguilla anguilla</name>
    <name type="common">European freshwater eel</name>
    <name type="synonym">Muraena anguilla</name>
    <dbReference type="NCBI Taxonomy" id="7936"/>
    <lineage>
        <taxon>Eukaryota</taxon>
        <taxon>Metazoa</taxon>
        <taxon>Chordata</taxon>
        <taxon>Craniata</taxon>
        <taxon>Vertebrata</taxon>
        <taxon>Euteleostomi</taxon>
        <taxon>Actinopterygii</taxon>
        <taxon>Neopterygii</taxon>
        <taxon>Teleostei</taxon>
        <taxon>Anguilliformes</taxon>
        <taxon>Anguillidae</taxon>
        <taxon>Anguilla</taxon>
    </lineage>
</organism>
<protein>
    <submittedName>
        <fullName evidence="1">Uncharacterized protein</fullName>
    </submittedName>
</protein>
<dbReference type="AlphaFoldDB" id="A0A0E9SIP9"/>
<proteinExistence type="predicted"/>
<evidence type="ECO:0000313" key="1">
    <source>
        <dbReference type="EMBL" id="JAH41122.1"/>
    </source>
</evidence>
<dbReference type="EMBL" id="GBXM01067455">
    <property type="protein sequence ID" value="JAH41122.1"/>
    <property type="molecule type" value="Transcribed_RNA"/>
</dbReference>
<name>A0A0E9SIP9_ANGAN</name>
<reference evidence="1" key="1">
    <citation type="submission" date="2014-11" db="EMBL/GenBank/DDBJ databases">
        <authorList>
            <person name="Amaro Gonzalez C."/>
        </authorList>
    </citation>
    <scope>NUCLEOTIDE SEQUENCE</scope>
</reference>
<reference evidence="1" key="2">
    <citation type="journal article" date="2015" name="Fish Shellfish Immunol.">
        <title>Early steps in the European eel (Anguilla anguilla)-Vibrio vulnificus interaction in the gills: Role of the RtxA13 toxin.</title>
        <authorList>
            <person name="Callol A."/>
            <person name="Pajuelo D."/>
            <person name="Ebbesson L."/>
            <person name="Teles M."/>
            <person name="MacKenzie S."/>
            <person name="Amaro C."/>
        </authorList>
    </citation>
    <scope>NUCLEOTIDE SEQUENCE</scope>
</reference>
<sequence length="95" mass="11186">MRSQKTAHRFVMHLCFSFHFELPPNSFVKFSSPPLERAQKDSQKLNEKVNASCLNAKDGNLKIFRIYFYQEKSANAIKEPRTHCHTGIFFLLYIF</sequence>
<accession>A0A0E9SIP9</accession>